<dbReference type="AlphaFoldDB" id="A0A6C0T528"/>
<dbReference type="SUPFAM" id="SSF56672">
    <property type="entry name" value="DNA/RNA polymerases"/>
    <property type="match status" value="1"/>
</dbReference>
<name>A0A6C0T528_AMAPA</name>
<reference evidence="2" key="1">
    <citation type="submission" date="2020-02" db="EMBL/GenBank/DDBJ databases">
        <title>The eccDNA Replicon: A heritable, self-replicating, extra-nuclear vehicle that enables gene amplification and rapid adaptive evolution in Amaranthus palmeri.</title>
        <authorList>
            <person name="Saski C.A."/>
            <person name="Molin W.T."/>
        </authorList>
    </citation>
    <scope>NUCLEOTIDE SEQUENCE</scope>
</reference>
<sequence length="516" mass="60120">MHIVFVYGLHTVTDRRDLWEGLMKLNYNSACLYLGYFNAIYKDEHRMNGTQVNTYETGDMQNWLDQKELHPLPERGHQFSWTNKEEGENRILTKIDHAIGNIQWLSRYNQVGVLYDNHQSSDHTLLIVNLLEHGQKQNTPFRFFNYLCDHKDFLKVVDEAWQIEVRGDGLQKLWHKMKNVKRGLKQLHNKDFAGVKDKIMHWEQQLQKTQTDLQSNPTSEELHHREKEISSIVHKWRKIEDKALHQKARITWMRNGDDNTAYFHAAIKERISSNSIHELQDRDGNWISKSQEIHNEITQFYKGLQGTATPNLEGIDSRVMREGLQVDSRSRLDLIRDVEEEEIKNALFGMNDNKAPGIDGFNACFFKRTWAIIKGDFINAIKGFFRSNYLFAPYNCTAVTLIPKTSNANRVGDFRPIACCTVIYKVISRVLAGRLQMVMGSIIDQAQSGFIPGRQMADNILLAAELIKGYNRKNNSPRCMIKMDLRKAYDSISWEFLFSVISEMGFPPRFVEWIKV</sequence>
<protein>
    <recommendedName>
        <fullName evidence="1">Reverse transcriptase domain-containing protein</fullName>
    </recommendedName>
</protein>
<evidence type="ECO:0000259" key="1">
    <source>
        <dbReference type="Pfam" id="PF00078"/>
    </source>
</evidence>
<dbReference type="InterPro" id="IPR000477">
    <property type="entry name" value="RT_dom"/>
</dbReference>
<dbReference type="EMBL" id="MT025716">
    <property type="protein sequence ID" value="QIA97950.1"/>
    <property type="molecule type" value="Genomic_DNA"/>
</dbReference>
<accession>A0A6C0T528</accession>
<proteinExistence type="predicted"/>
<feature type="domain" description="Reverse transcriptase" evidence="1">
    <location>
        <begin position="402"/>
        <end position="515"/>
    </location>
</feature>
<dbReference type="CDD" id="cd01650">
    <property type="entry name" value="RT_nLTR_like"/>
    <property type="match status" value="1"/>
</dbReference>
<dbReference type="Pfam" id="PF00078">
    <property type="entry name" value="RVT_1"/>
    <property type="match status" value="1"/>
</dbReference>
<gene>
    <name evidence="2" type="ORF">AP_R.00g000460-v1.0.a3</name>
</gene>
<organism evidence="2">
    <name type="scientific">Amaranthus palmeri</name>
    <name type="common">Palmer's pigweed</name>
    <dbReference type="NCBI Taxonomy" id="107608"/>
    <lineage>
        <taxon>Eukaryota</taxon>
        <taxon>Viridiplantae</taxon>
        <taxon>Streptophyta</taxon>
        <taxon>Embryophyta</taxon>
        <taxon>Tracheophyta</taxon>
        <taxon>Spermatophyta</taxon>
        <taxon>Magnoliopsida</taxon>
        <taxon>eudicotyledons</taxon>
        <taxon>Gunneridae</taxon>
        <taxon>Pentapetalae</taxon>
        <taxon>Caryophyllales</taxon>
        <taxon>Amaranthaceae</taxon>
        <taxon>Amaranthus</taxon>
    </lineage>
</organism>
<evidence type="ECO:0000313" key="2">
    <source>
        <dbReference type="EMBL" id="QIA97950.1"/>
    </source>
</evidence>
<dbReference type="PANTHER" id="PTHR19446">
    <property type="entry name" value="REVERSE TRANSCRIPTASES"/>
    <property type="match status" value="1"/>
</dbReference>
<dbReference type="InterPro" id="IPR043502">
    <property type="entry name" value="DNA/RNA_pol_sf"/>
</dbReference>